<reference evidence="3" key="1">
    <citation type="journal article" date="2015" name="Nat. Genet.">
        <title>The genome and transcriptome of the zoonotic hookworm Ancylostoma ceylanicum identify infection-specific gene families.</title>
        <authorList>
            <person name="Schwarz E.M."/>
            <person name="Hu Y."/>
            <person name="Antoshechkin I."/>
            <person name="Miller M.M."/>
            <person name="Sternberg P.W."/>
            <person name="Aroian R.V."/>
        </authorList>
    </citation>
    <scope>NUCLEOTIDE SEQUENCE</scope>
    <source>
        <strain evidence="3">HY135</strain>
    </source>
</reference>
<name>A0A016S6G9_9BILA</name>
<dbReference type="EMBL" id="JARK01001625">
    <property type="protein sequence ID" value="EYB85844.1"/>
    <property type="molecule type" value="Genomic_DNA"/>
</dbReference>
<gene>
    <name evidence="2" type="primary">Acey_s0289.g1492</name>
    <name evidence="2" type="ORF">Y032_0289g1492</name>
</gene>
<evidence type="ECO:0000313" key="2">
    <source>
        <dbReference type="EMBL" id="EYB85844.1"/>
    </source>
</evidence>
<keyword evidence="3" id="KW-1185">Reference proteome</keyword>
<proteinExistence type="predicted"/>
<organism evidence="2 3">
    <name type="scientific">Ancylostoma ceylanicum</name>
    <dbReference type="NCBI Taxonomy" id="53326"/>
    <lineage>
        <taxon>Eukaryota</taxon>
        <taxon>Metazoa</taxon>
        <taxon>Ecdysozoa</taxon>
        <taxon>Nematoda</taxon>
        <taxon>Chromadorea</taxon>
        <taxon>Rhabditida</taxon>
        <taxon>Rhabditina</taxon>
        <taxon>Rhabditomorpha</taxon>
        <taxon>Strongyloidea</taxon>
        <taxon>Ancylostomatidae</taxon>
        <taxon>Ancylostomatinae</taxon>
        <taxon>Ancylostoma</taxon>
    </lineage>
</organism>
<dbReference type="Proteomes" id="UP000024635">
    <property type="component" value="Unassembled WGS sequence"/>
</dbReference>
<comment type="caution">
    <text evidence="2">The sequence shown here is derived from an EMBL/GenBank/DDBJ whole genome shotgun (WGS) entry which is preliminary data.</text>
</comment>
<protein>
    <submittedName>
        <fullName evidence="2">Uncharacterized protein</fullName>
    </submittedName>
</protein>
<evidence type="ECO:0000313" key="3">
    <source>
        <dbReference type="Proteomes" id="UP000024635"/>
    </source>
</evidence>
<sequence>MGESELTQLDRKLWEMEQRLESVAKAGTSRKDEKEEEDDEVEVVEAPTKKKKTKNLKYVGKEIEEEGVVATPPIKKKRKPLTVSTTD</sequence>
<dbReference type="AlphaFoldDB" id="A0A016S6G9"/>
<feature type="region of interest" description="Disordered" evidence="1">
    <location>
        <begin position="22"/>
        <end position="42"/>
    </location>
</feature>
<accession>A0A016S6G9</accession>
<evidence type="ECO:0000256" key="1">
    <source>
        <dbReference type="SAM" id="MobiDB-lite"/>
    </source>
</evidence>